<comment type="caution">
    <text evidence="1">The sequence shown here is derived from an EMBL/GenBank/DDBJ whole genome shotgun (WGS) entry which is preliminary data.</text>
</comment>
<gene>
    <name evidence="1" type="ORF">I8752_12755</name>
</gene>
<organism evidence="1 2">
    <name type="scientific">Dendronalium phyllosphericum CENA369</name>
    <dbReference type="NCBI Taxonomy" id="1725256"/>
    <lineage>
        <taxon>Bacteria</taxon>
        <taxon>Bacillati</taxon>
        <taxon>Cyanobacteriota</taxon>
        <taxon>Cyanophyceae</taxon>
        <taxon>Nostocales</taxon>
        <taxon>Nostocaceae</taxon>
        <taxon>Dendronalium</taxon>
        <taxon>Dendronalium phyllosphericum</taxon>
    </lineage>
</organism>
<evidence type="ECO:0000313" key="2">
    <source>
        <dbReference type="Proteomes" id="UP000662314"/>
    </source>
</evidence>
<proteinExistence type="predicted"/>
<dbReference type="Proteomes" id="UP000662314">
    <property type="component" value="Unassembled WGS sequence"/>
</dbReference>
<evidence type="ECO:0000313" key="1">
    <source>
        <dbReference type="EMBL" id="MBH8573875.1"/>
    </source>
</evidence>
<reference evidence="1 2" key="1">
    <citation type="journal article" date="2021" name="Int. J. Syst. Evol. Microbiol.">
        <title>Amazonocrinis nigriterrae gen. nov., sp. nov., Atlanticothrix silvestris gen. nov., sp. nov. and Dendronalium phyllosphericum gen. nov., sp. nov., nostocacean cyanobacteria from Brazilian environments.</title>
        <authorList>
            <person name="Alvarenga D.O."/>
            <person name="Andreote A.P.D."/>
            <person name="Branco L.H.Z."/>
            <person name="Delbaje E."/>
            <person name="Cruz R.B."/>
            <person name="Varani A.M."/>
            <person name="Fiore M.F."/>
        </authorList>
    </citation>
    <scope>NUCLEOTIDE SEQUENCE [LARGE SCALE GENOMIC DNA]</scope>
    <source>
        <strain evidence="1 2">CENA369</strain>
    </source>
</reference>
<protein>
    <submittedName>
        <fullName evidence="1">Uncharacterized protein</fullName>
    </submittedName>
</protein>
<keyword evidence="2" id="KW-1185">Reference proteome</keyword>
<sequence>MAIQVSTQYTTVNLLIYRGLCEIICFKVLDAIAPQLRVTKDYKSIGLP</sequence>
<dbReference type="EMBL" id="JAECZA010000047">
    <property type="protein sequence ID" value="MBH8573875.1"/>
    <property type="molecule type" value="Genomic_DNA"/>
</dbReference>
<dbReference type="AlphaFoldDB" id="A0A8J7I5I5"/>
<accession>A0A8J7I5I5</accession>
<dbReference type="RefSeq" id="WP_214432695.1">
    <property type="nucleotide sequence ID" value="NZ_CAWPUQ010000279.1"/>
</dbReference>
<name>A0A8J7I5I5_9NOST</name>